<evidence type="ECO:0000313" key="3">
    <source>
        <dbReference type="Proteomes" id="UP000191008"/>
    </source>
</evidence>
<organism evidence="2 3">
    <name type="scientific">Leptospira kirschneri serovar Pomona</name>
    <dbReference type="NCBI Taxonomy" id="561005"/>
    <lineage>
        <taxon>Bacteria</taxon>
        <taxon>Pseudomonadati</taxon>
        <taxon>Spirochaetota</taxon>
        <taxon>Spirochaetia</taxon>
        <taxon>Leptospirales</taxon>
        <taxon>Leptospiraceae</taxon>
        <taxon>Leptospira</taxon>
    </lineage>
</organism>
<proteinExistence type="predicted"/>
<dbReference type="AlphaFoldDB" id="A0A1T1E4S9"/>
<gene>
    <name evidence="2" type="ORF">B1J93_00365</name>
</gene>
<evidence type="ECO:0000313" key="2">
    <source>
        <dbReference type="EMBL" id="OOV48088.1"/>
    </source>
</evidence>
<comment type="caution">
    <text evidence="2">The sequence shown here is derived from an EMBL/GenBank/DDBJ whole genome shotgun (WGS) entry which is preliminary data.</text>
</comment>
<dbReference type="Proteomes" id="UP000191008">
    <property type="component" value="Unassembled WGS sequence"/>
</dbReference>
<evidence type="ECO:0000256" key="1">
    <source>
        <dbReference type="SAM" id="Phobius"/>
    </source>
</evidence>
<keyword evidence="1" id="KW-1133">Transmembrane helix</keyword>
<sequence>MQSLINRVVEKLILDLFPAVLKWTIEAILLISTMEFFNNSNLVNQNVFHFIVDIHFSLS</sequence>
<name>A0A1T1E4S9_9LEPT</name>
<protein>
    <submittedName>
        <fullName evidence="2">Uncharacterized protein</fullName>
    </submittedName>
</protein>
<keyword evidence="1" id="KW-0472">Membrane</keyword>
<keyword evidence="1" id="KW-0812">Transmembrane</keyword>
<dbReference type="EMBL" id="MVIT01000015">
    <property type="protein sequence ID" value="OOV48088.1"/>
    <property type="molecule type" value="Genomic_DNA"/>
</dbReference>
<accession>A0A1T1E4S9</accession>
<reference evidence="2 3" key="1">
    <citation type="submission" date="2017-02" db="EMBL/GenBank/DDBJ databases">
        <title>Comparative genomic analysis of Brazilian Leptospira kirschneri strains of different serogroups.</title>
        <authorList>
            <person name="Moreno L.Z."/>
            <person name="Miraglia F."/>
            <person name="Kremer F.S."/>
            <person name="Eslabao M.R."/>
            <person name="Lilenbaum W."/>
            <person name="Dellagostin O.A."/>
            <person name="Moreno A.M."/>
        </authorList>
    </citation>
    <scope>NUCLEOTIDE SEQUENCE [LARGE SCALE GENOMIC DNA]</scope>
    <source>
        <strain evidence="2 3">M110/06</strain>
    </source>
</reference>
<feature type="transmembrane region" description="Helical" evidence="1">
    <location>
        <begin position="12"/>
        <end position="32"/>
    </location>
</feature>